<gene>
    <name evidence="2" type="ORF">ERS852420_00844</name>
    <name evidence="1" type="ORF">M72_04211</name>
</gene>
<dbReference type="RefSeq" id="WP_015517456.1">
    <property type="nucleotide sequence ID" value="NZ_CP173697.1"/>
</dbReference>
<dbReference type="EMBL" id="CVRR01000019">
    <property type="protein sequence ID" value="CRL37558.1"/>
    <property type="molecule type" value="Genomic_DNA"/>
</dbReference>
<dbReference type="Proteomes" id="UP000095495">
    <property type="component" value="Unassembled WGS sequence"/>
</dbReference>
<evidence type="ECO:0000313" key="1">
    <source>
        <dbReference type="EMBL" id="CRL37558.1"/>
    </source>
</evidence>
<dbReference type="AlphaFoldDB" id="A0A0M6WKU0"/>
<name>A0A0M6WKU0_9FIRM</name>
<evidence type="ECO:0000313" key="3">
    <source>
        <dbReference type="Proteomes" id="UP000049979"/>
    </source>
</evidence>
<dbReference type="GeneID" id="61433816"/>
<keyword evidence="3" id="KW-1185">Reference proteome</keyword>
<organism evidence="1 3">
    <name type="scientific">Roseburia faecis</name>
    <dbReference type="NCBI Taxonomy" id="301302"/>
    <lineage>
        <taxon>Bacteria</taxon>
        <taxon>Bacillati</taxon>
        <taxon>Bacillota</taxon>
        <taxon>Clostridia</taxon>
        <taxon>Lachnospirales</taxon>
        <taxon>Lachnospiraceae</taxon>
        <taxon>Roseburia</taxon>
    </lineage>
</organism>
<dbReference type="STRING" id="301302.ERS852420_00844"/>
<evidence type="ECO:0000313" key="4">
    <source>
        <dbReference type="Proteomes" id="UP000095495"/>
    </source>
</evidence>
<reference evidence="1" key="2">
    <citation type="submission" date="2015-05" db="EMBL/GenBank/DDBJ databases">
        <authorList>
            <person name="Wang D.B."/>
            <person name="Wang M."/>
        </authorList>
    </citation>
    <scope>NUCLEOTIDE SEQUENCE [LARGE SCALE GENOMIC DNA]</scope>
    <source>
        <strain evidence="1">M72</strain>
    </source>
</reference>
<reference evidence="3" key="1">
    <citation type="submission" date="2015-05" db="EMBL/GenBank/DDBJ databases">
        <authorList>
            <consortium name="Pathogen Informatics"/>
        </authorList>
    </citation>
    <scope>NUCLEOTIDE SEQUENCE [LARGE SCALE GENOMIC DNA]</scope>
    <source>
        <strain evidence="2 4">2789STDY5608863</strain>
        <strain evidence="3">M72</strain>
    </source>
</reference>
<proteinExistence type="predicted"/>
<dbReference type="OrthoDB" id="2061322at2"/>
<evidence type="ECO:0000313" key="2">
    <source>
        <dbReference type="EMBL" id="CUM80881.1"/>
    </source>
</evidence>
<protein>
    <submittedName>
        <fullName evidence="1">Uncharacterized protein</fullName>
    </submittedName>
</protein>
<accession>A0A0M6WKU0</accession>
<dbReference type="Proteomes" id="UP000049979">
    <property type="component" value="Unassembled WGS sequence"/>
</dbReference>
<dbReference type="EMBL" id="CYXV01000002">
    <property type="protein sequence ID" value="CUM80881.1"/>
    <property type="molecule type" value="Genomic_DNA"/>
</dbReference>
<sequence>MSIAGINGYNYSNYYTGTKRNTAKANGMNSGLLSNVSSTSSNITLHMSGTEDSGNALTAVGFPDGSSASVYKSDAYDSANPEYRVRYWDKEGNYTDTNVQINDVDPRNASYLEMLAYTTYSDVEGFTKNAFGDFMNAAGGVNGNITYDSDSINEKKDYMSMIKEFMQLQYDSNNLSGYLSYKELYDYINDRTER</sequence>